<protein>
    <submittedName>
        <fullName evidence="1">Uncharacterized protein</fullName>
    </submittedName>
</protein>
<keyword evidence="2" id="KW-1185">Reference proteome</keyword>
<sequence length="641" mass="69797">MPTDPTATLSALLRDSSIADHDEILKAANAALKANKSDLASQHTRVVALLNLDRFQDALRAIEDGGMKLSAACALEKAYALYKTGSLDAATSLLQSAGLEKRGFKHVAAQVAYRAERFDEAAEIYSRLLHSDPASEENDLKINVKAAMAHLEWQGNPPSASNEDHQLDTFDLCYNTACAYAGRGLLDQSVDLLQRALKLCDASDLTDEDKEAEMRPILAQQAYVYSRLGKLDEAKSIYESIGLTKSDDKDFSIIVENNKAAADEAPRNPYMLEREAERWFKDAPDAKLFNFQSRLLARNRFAVDLRAFKVPGVESRTGKILSNVEHPTASPEVNSVSVINAAAATHGKTGNVLTNDLIDLSKKRPHDVGIALTIVQNHLQNNKAGAALAALQSFLARLDKLDESSTTERVRFSPGLVALVVCLLRVDGQESAAKTELLNAIKYWNDRPAAPAVSLLREAGIEVLRSSNPSDLRLAGSAFEKLFEEHRGSHIAAAGMVASLATINPEKVQHHVAELPSVQDLVPGVDVDSLVRAGVVALPRSGAVKRRADAGDGADKASKRRRKRKLPKNYEEGKTPDPERWLPLRDRSTYRPKGKKGKKKAAESTQGGMVKDEETLELVGGGGVKVEKAPQTNKKKKKGKK</sequence>
<comment type="caution">
    <text evidence="1">The sequence shown here is derived from an EMBL/GenBank/DDBJ whole genome shotgun (WGS) entry which is preliminary data.</text>
</comment>
<name>A0ACC0V8U8_9HYPO</name>
<evidence type="ECO:0000313" key="2">
    <source>
        <dbReference type="Proteomes" id="UP001163324"/>
    </source>
</evidence>
<evidence type="ECO:0000313" key="1">
    <source>
        <dbReference type="EMBL" id="KAI9902906.1"/>
    </source>
</evidence>
<dbReference type="Proteomes" id="UP001163324">
    <property type="component" value="Chromosome 2"/>
</dbReference>
<reference evidence="1" key="1">
    <citation type="submission" date="2022-10" db="EMBL/GenBank/DDBJ databases">
        <title>Complete Genome of Trichothecium roseum strain YXFP-22015, a Plant Pathogen Isolated from Citrus.</title>
        <authorList>
            <person name="Wang Y."/>
            <person name="Zhu L."/>
        </authorList>
    </citation>
    <scope>NUCLEOTIDE SEQUENCE</scope>
    <source>
        <strain evidence="1">YXFP-22015</strain>
    </source>
</reference>
<accession>A0ACC0V8U8</accession>
<proteinExistence type="predicted"/>
<dbReference type="EMBL" id="CM047941">
    <property type="protein sequence ID" value="KAI9902906.1"/>
    <property type="molecule type" value="Genomic_DNA"/>
</dbReference>
<organism evidence="1 2">
    <name type="scientific">Trichothecium roseum</name>
    <dbReference type="NCBI Taxonomy" id="47278"/>
    <lineage>
        <taxon>Eukaryota</taxon>
        <taxon>Fungi</taxon>
        <taxon>Dikarya</taxon>
        <taxon>Ascomycota</taxon>
        <taxon>Pezizomycotina</taxon>
        <taxon>Sordariomycetes</taxon>
        <taxon>Hypocreomycetidae</taxon>
        <taxon>Hypocreales</taxon>
        <taxon>Hypocreales incertae sedis</taxon>
        <taxon>Trichothecium</taxon>
    </lineage>
</organism>
<gene>
    <name evidence="1" type="ORF">N3K66_002258</name>
</gene>